<proteinExistence type="predicted"/>
<dbReference type="PANTHER" id="PTHR43691">
    <property type="entry name" value="URIDINE PHOSPHORYLASE"/>
    <property type="match status" value="1"/>
</dbReference>
<dbReference type="EnsemblProtists" id="EOD30048">
    <property type="protein sequence ID" value="EOD30048"/>
    <property type="gene ID" value="EMIHUDRAFT_63935"/>
</dbReference>
<organism evidence="2 3">
    <name type="scientific">Emiliania huxleyi (strain CCMP1516)</name>
    <dbReference type="NCBI Taxonomy" id="280463"/>
    <lineage>
        <taxon>Eukaryota</taxon>
        <taxon>Haptista</taxon>
        <taxon>Haptophyta</taxon>
        <taxon>Prymnesiophyceae</taxon>
        <taxon>Isochrysidales</taxon>
        <taxon>Noelaerhabdaceae</taxon>
        <taxon>Emiliania</taxon>
    </lineage>
</organism>
<dbReference type="eggNOG" id="ENOG502RXRP">
    <property type="taxonomic scope" value="Eukaryota"/>
</dbReference>
<dbReference type="InterPro" id="IPR035994">
    <property type="entry name" value="Nucleoside_phosphorylase_sf"/>
</dbReference>
<accession>A0A0D3K2R3</accession>
<dbReference type="GeneID" id="17275322"/>
<dbReference type="PaxDb" id="2903-EOD30048"/>
<dbReference type="HOGENOM" id="CLU_040695_0_0_1"/>
<dbReference type="CDD" id="cd17769">
    <property type="entry name" value="NP_TgUP-like"/>
    <property type="match status" value="1"/>
</dbReference>
<dbReference type="OMA" id="TFEMETF"/>
<dbReference type="InterPro" id="IPR000845">
    <property type="entry name" value="Nucleoside_phosphorylase_d"/>
</dbReference>
<name>A0A0D3K2R3_EMIH1</name>
<dbReference type="GO" id="GO:0004850">
    <property type="term" value="F:uridine phosphorylase activity"/>
    <property type="evidence" value="ECO:0007669"/>
    <property type="project" value="TreeGrafter"/>
</dbReference>
<dbReference type="Pfam" id="PF01048">
    <property type="entry name" value="PNP_UDP_1"/>
    <property type="match status" value="1"/>
</dbReference>
<evidence type="ECO:0000259" key="1">
    <source>
        <dbReference type="Pfam" id="PF01048"/>
    </source>
</evidence>
<protein>
    <recommendedName>
        <fullName evidence="1">Nucleoside phosphorylase domain-containing protein</fullName>
    </recommendedName>
</protein>
<dbReference type="KEGG" id="ehx:EMIHUDRAFT_63935"/>
<dbReference type="AlphaFoldDB" id="A0A0D3K2R3"/>
<dbReference type="GO" id="GO:0005829">
    <property type="term" value="C:cytosol"/>
    <property type="evidence" value="ECO:0007669"/>
    <property type="project" value="TreeGrafter"/>
</dbReference>
<dbReference type="RefSeq" id="XP_005782477.1">
    <property type="nucleotide sequence ID" value="XM_005782420.1"/>
</dbReference>
<feature type="domain" description="Nucleoside phosphorylase" evidence="1">
    <location>
        <begin position="33"/>
        <end position="252"/>
    </location>
</feature>
<dbReference type="PANTHER" id="PTHR43691:SF14">
    <property type="entry name" value="URIDINE PHOSPHORYLASE"/>
    <property type="match status" value="1"/>
</dbReference>
<dbReference type="STRING" id="2903.R1D3Y6"/>
<reference evidence="3" key="1">
    <citation type="journal article" date="2013" name="Nature">
        <title>Pan genome of the phytoplankton Emiliania underpins its global distribution.</title>
        <authorList>
            <person name="Read B.A."/>
            <person name="Kegel J."/>
            <person name="Klute M.J."/>
            <person name="Kuo A."/>
            <person name="Lefebvre S.C."/>
            <person name="Maumus F."/>
            <person name="Mayer C."/>
            <person name="Miller J."/>
            <person name="Monier A."/>
            <person name="Salamov A."/>
            <person name="Young J."/>
            <person name="Aguilar M."/>
            <person name="Claverie J.M."/>
            <person name="Frickenhaus S."/>
            <person name="Gonzalez K."/>
            <person name="Herman E.K."/>
            <person name="Lin Y.C."/>
            <person name="Napier J."/>
            <person name="Ogata H."/>
            <person name="Sarno A.F."/>
            <person name="Shmutz J."/>
            <person name="Schroeder D."/>
            <person name="de Vargas C."/>
            <person name="Verret F."/>
            <person name="von Dassow P."/>
            <person name="Valentin K."/>
            <person name="Van de Peer Y."/>
            <person name="Wheeler G."/>
            <person name="Dacks J.B."/>
            <person name="Delwiche C.F."/>
            <person name="Dyhrman S.T."/>
            <person name="Glockner G."/>
            <person name="John U."/>
            <person name="Richards T."/>
            <person name="Worden A.Z."/>
            <person name="Zhang X."/>
            <person name="Grigoriev I.V."/>
            <person name="Allen A.E."/>
            <person name="Bidle K."/>
            <person name="Borodovsky M."/>
            <person name="Bowler C."/>
            <person name="Brownlee C."/>
            <person name="Cock J.M."/>
            <person name="Elias M."/>
            <person name="Gladyshev V.N."/>
            <person name="Groth M."/>
            <person name="Guda C."/>
            <person name="Hadaegh A."/>
            <person name="Iglesias-Rodriguez M.D."/>
            <person name="Jenkins J."/>
            <person name="Jones B.M."/>
            <person name="Lawson T."/>
            <person name="Leese F."/>
            <person name="Lindquist E."/>
            <person name="Lobanov A."/>
            <person name="Lomsadze A."/>
            <person name="Malik S.B."/>
            <person name="Marsh M.E."/>
            <person name="Mackinder L."/>
            <person name="Mock T."/>
            <person name="Mueller-Roeber B."/>
            <person name="Pagarete A."/>
            <person name="Parker M."/>
            <person name="Probert I."/>
            <person name="Quesneville H."/>
            <person name="Raines C."/>
            <person name="Rensing S.A."/>
            <person name="Riano-Pachon D.M."/>
            <person name="Richier S."/>
            <person name="Rokitta S."/>
            <person name="Shiraiwa Y."/>
            <person name="Soanes D.M."/>
            <person name="van der Giezen M."/>
            <person name="Wahlund T.M."/>
            <person name="Williams B."/>
            <person name="Wilson W."/>
            <person name="Wolfe G."/>
            <person name="Wurch L.L."/>
        </authorList>
    </citation>
    <scope>NUCLEOTIDE SEQUENCE</scope>
</reference>
<dbReference type="SUPFAM" id="SSF53167">
    <property type="entry name" value="Purine and uridine phosphorylases"/>
    <property type="match status" value="1"/>
</dbReference>
<dbReference type="GO" id="GO:0006218">
    <property type="term" value="P:uridine catabolic process"/>
    <property type="evidence" value="ECO:0007669"/>
    <property type="project" value="TreeGrafter"/>
</dbReference>
<evidence type="ECO:0000313" key="2">
    <source>
        <dbReference type="EnsemblProtists" id="EOD30048"/>
    </source>
</evidence>
<sequence>MATAYYSDTNGVPKDGDGRVTHLGLRAGELAPRVVSVGSLSRAQRLRDLMDSVSLSLTSPRGFTTYTGTVAGVAVSVVATGMGAPMMDFCVREARQIVDGPMVFVRLGSCGGLSPEATPGTVVLNTPGSVYVSRNPDAFAGGEGGSTPAYTIARPVAPDPRLCAHVCVALRAALGDRVVEGLNASADSFYAAQGRCDEHFDDRNSTVVPEVLAKHPDACSMEMESFALLHLAACSLGTIRACTAAIVAANRHSAAVITTELLHETERVGGRAVLNAVASFGLYL</sequence>
<keyword evidence="3" id="KW-1185">Reference proteome</keyword>
<dbReference type="Proteomes" id="UP000013827">
    <property type="component" value="Unassembled WGS sequence"/>
</dbReference>
<evidence type="ECO:0000313" key="3">
    <source>
        <dbReference type="Proteomes" id="UP000013827"/>
    </source>
</evidence>
<reference evidence="2" key="2">
    <citation type="submission" date="2024-10" db="UniProtKB">
        <authorList>
            <consortium name="EnsemblProtists"/>
        </authorList>
    </citation>
    <scope>IDENTIFICATION</scope>
</reference>
<dbReference type="Gene3D" id="3.40.50.1580">
    <property type="entry name" value="Nucleoside phosphorylase domain"/>
    <property type="match status" value="1"/>
</dbReference>